<evidence type="ECO:0000313" key="1">
    <source>
        <dbReference type="EMBL" id="CAH0399839.1"/>
    </source>
</evidence>
<dbReference type="SUPFAM" id="SSF53098">
    <property type="entry name" value="Ribonuclease H-like"/>
    <property type="match status" value="1"/>
</dbReference>
<dbReference type="InterPro" id="IPR012337">
    <property type="entry name" value="RNaseH-like_sf"/>
</dbReference>
<reference evidence="1" key="1">
    <citation type="submission" date="2021-12" db="EMBL/GenBank/DDBJ databases">
        <authorList>
            <person name="King R."/>
        </authorList>
    </citation>
    <scope>NUCLEOTIDE SEQUENCE</scope>
</reference>
<dbReference type="Proteomes" id="UP001153292">
    <property type="component" value="Chromosome 15"/>
</dbReference>
<dbReference type="PANTHER" id="PTHR45913">
    <property type="entry name" value="EPM2A-INTERACTING PROTEIN 1"/>
    <property type="match status" value="1"/>
</dbReference>
<protein>
    <recommendedName>
        <fullName evidence="3">DUF4371 domain-containing protein</fullName>
    </recommendedName>
</protein>
<evidence type="ECO:0008006" key="3">
    <source>
        <dbReference type="Google" id="ProtNLM"/>
    </source>
</evidence>
<dbReference type="EMBL" id="OU963908">
    <property type="protein sequence ID" value="CAH0399839.1"/>
    <property type="molecule type" value="Genomic_DNA"/>
</dbReference>
<name>A0ABN8AYM1_CHISP</name>
<proteinExistence type="predicted"/>
<accession>A0ABN8AYM1</accession>
<evidence type="ECO:0000313" key="2">
    <source>
        <dbReference type="Proteomes" id="UP001153292"/>
    </source>
</evidence>
<keyword evidence="2" id="KW-1185">Reference proteome</keyword>
<organism evidence="1 2">
    <name type="scientific">Chilo suppressalis</name>
    <name type="common">Asiatic rice borer moth</name>
    <dbReference type="NCBI Taxonomy" id="168631"/>
    <lineage>
        <taxon>Eukaryota</taxon>
        <taxon>Metazoa</taxon>
        <taxon>Ecdysozoa</taxon>
        <taxon>Arthropoda</taxon>
        <taxon>Hexapoda</taxon>
        <taxon>Insecta</taxon>
        <taxon>Pterygota</taxon>
        <taxon>Neoptera</taxon>
        <taxon>Endopterygota</taxon>
        <taxon>Lepidoptera</taxon>
        <taxon>Glossata</taxon>
        <taxon>Ditrysia</taxon>
        <taxon>Pyraloidea</taxon>
        <taxon>Crambidae</taxon>
        <taxon>Crambinae</taxon>
        <taxon>Chilo</taxon>
    </lineage>
</organism>
<gene>
    <name evidence="1" type="ORF">CHILSU_LOCUS3009</name>
</gene>
<sequence>MAPKRKYDNNYIKFGFTSIESNGEIKPQCVICATVLANEALKPAKLKRHLETVHPDLSNRPLEFFQGKLEVLKKMKLGPSGSRFATSEKLLVASFEISKLIAQSKKPHTVGETLVKPCLIKAVEEVLGLEAKKKIQDIPLSNNTVKARIELMSSDIEEQLVSRIKKSPFFALQCDESTDISNCCQLLVFVRFLDDDNIIKEELLISRELDTTSKGIDVMNSISEFFEKHNLMWDKLAALCTDGAPAMLGSRSGLATLVKQKNPNVITTHCIIHRQALASKTLPGCLNDTLKMAIKIVNLIKSSALNTRLFKKLCTEMDSDHETLLFHTEVRWLSKGNMLGRLYELRAEVEIFLGDKKNNDLLKQFTNLACQMDLAYLVDIFTHLNKLNIQLQGSGNKNLENVANIFIFEDKLRAFICKLQLWLRKIEENNYSAFATLQSLVEDKKYDAFTANIQENIKTHLHMLIDEFNRYFPEYNEEANLDQKMIRNPFSTDASEVTEEIQEELIELQNDRNCKDAFESNSLESFWCKKALSYTKLREIALRYFIVFSTTYLCEQGFSALLVLKNKARNRLKVSDDLRVALSNNISPRIAELVKKMQAQKSH</sequence>
<dbReference type="PANTHER" id="PTHR45913:SF22">
    <property type="entry name" value="SCAN BOX DOMAIN-CONTAINING PROTEIN"/>
    <property type="match status" value="1"/>
</dbReference>